<name>A0AAV5CNF5_ELECO</name>
<comment type="similarity">
    <text evidence="2">Belongs to the Tdpoz family.</text>
</comment>
<dbReference type="EMBL" id="BQKI01000008">
    <property type="protein sequence ID" value="GJM99903.1"/>
    <property type="molecule type" value="Genomic_DNA"/>
</dbReference>
<accession>A0AAV5CNF5</accession>
<dbReference type="AlphaFoldDB" id="A0AAV5CNF5"/>
<dbReference type="Proteomes" id="UP001054889">
    <property type="component" value="Unassembled WGS sequence"/>
</dbReference>
<evidence type="ECO:0000256" key="1">
    <source>
        <dbReference type="ARBA" id="ARBA00004906"/>
    </source>
</evidence>
<dbReference type="InterPro" id="IPR000210">
    <property type="entry name" value="BTB/POZ_dom"/>
</dbReference>
<dbReference type="GO" id="GO:0016567">
    <property type="term" value="P:protein ubiquitination"/>
    <property type="evidence" value="ECO:0007669"/>
    <property type="project" value="InterPro"/>
</dbReference>
<dbReference type="PANTHER" id="PTHR26379">
    <property type="entry name" value="BTB/POZ AND MATH DOMAIN-CONTAINING PROTEIN 1"/>
    <property type="match status" value="1"/>
</dbReference>
<keyword evidence="6" id="KW-1185">Reference proteome</keyword>
<protein>
    <recommendedName>
        <fullName evidence="7">BTB domain-containing protein</fullName>
    </recommendedName>
</protein>
<feature type="domain" description="BPM/SPOP BACK" evidence="4">
    <location>
        <begin position="58"/>
        <end position="84"/>
    </location>
</feature>
<dbReference type="Gene3D" id="6.10.250.3030">
    <property type="match status" value="1"/>
</dbReference>
<reference evidence="5" key="2">
    <citation type="submission" date="2021-12" db="EMBL/GenBank/DDBJ databases">
        <title>Resequencing data analysis of finger millet.</title>
        <authorList>
            <person name="Hatakeyama M."/>
            <person name="Aluri S."/>
            <person name="Balachadran M.T."/>
            <person name="Sivarajan S.R."/>
            <person name="Poveda L."/>
            <person name="Shimizu-Inatsugi R."/>
            <person name="Schlapbach R."/>
            <person name="Sreeman S.M."/>
            <person name="Shimizu K.K."/>
        </authorList>
    </citation>
    <scope>NUCLEOTIDE SEQUENCE</scope>
</reference>
<evidence type="ECO:0000256" key="2">
    <source>
        <dbReference type="ARBA" id="ARBA00010846"/>
    </source>
</evidence>
<evidence type="ECO:0000259" key="4">
    <source>
        <dbReference type="Pfam" id="PF24570"/>
    </source>
</evidence>
<evidence type="ECO:0008006" key="7">
    <source>
        <dbReference type="Google" id="ProtNLM"/>
    </source>
</evidence>
<feature type="domain" description="BTB" evidence="3">
    <location>
        <begin position="2"/>
        <end position="53"/>
    </location>
</feature>
<comment type="caution">
    <text evidence="5">The sequence shown here is derived from an EMBL/GenBank/DDBJ whole genome shotgun (WGS) entry which is preliminary data.</text>
</comment>
<dbReference type="SUPFAM" id="SSF54695">
    <property type="entry name" value="POZ domain"/>
    <property type="match status" value="1"/>
</dbReference>
<dbReference type="InterPro" id="IPR056423">
    <property type="entry name" value="BACK_BPM_SPOP"/>
</dbReference>
<sequence length="123" mass="13655">MFKSMLHFIYTDTLPKMDDEGDKFTMAKGLVAAAKRYKLDGLKKISEEMLCKSIDLNTVETALLLAEKHHCPTLEAKCMEFPTTETGTLSSANSTRQRAKSTRQTLCRVPALGKVLSVETVPT</sequence>
<dbReference type="PANTHER" id="PTHR26379:SF187">
    <property type="entry name" value="OS07G0655300 PROTEIN"/>
    <property type="match status" value="1"/>
</dbReference>
<reference evidence="5" key="1">
    <citation type="journal article" date="2018" name="DNA Res.">
        <title>Multiple hybrid de novo genome assembly of finger millet, an orphan allotetraploid crop.</title>
        <authorList>
            <person name="Hatakeyama M."/>
            <person name="Aluri S."/>
            <person name="Balachadran M.T."/>
            <person name="Sivarajan S.R."/>
            <person name="Patrignani A."/>
            <person name="Gruter S."/>
            <person name="Poveda L."/>
            <person name="Shimizu-Inatsugi R."/>
            <person name="Baeten J."/>
            <person name="Francoijs K.J."/>
            <person name="Nataraja K.N."/>
            <person name="Reddy Y.A.N."/>
            <person name="Phadnis S."/>
            <person name="Ravikumar R.L."/>
            <person name="Schlapbach R."/>
            <person name="Sreeman S.M."/>
            <person name="Shimizu K.K."/>
        </authorList>
    </citation>
    <scope>NUCLEOTIDE SEQUENCE</scope>
</reference>
<evidence type="ECO:0000313" key="5">
    <source>
        <dbReference type="EMBL" id="GJM99903.1"/>
    </source>
</evidence>
<comment type="pathway">
    <text evidence="1">Protein modification; protein ubiquitination.</text>
</comment>
<dbReference type="Pfam" id="PF00651">
    <property type="entry name" value="BTB"/>
    <property type="match status" value="1"/>
</dbReference>
<dbReference type="InterPro" id="IPR011333">
    <property type="entry name" value="SKP1/BTB/POZ_sf"/>
</dbReference>
<gene>
    <name evidence="5" type="primary">ga17043</name>
    <name evidence="5" type="ORF">PR202_ga17043</name>
</gene>
<evidence type="ECO:0000313" key="6">
    <source>
        <dbReference type="Proteomes" id="UP001054889"/>
    </source>
</evidence>
<dbReference type="Pfam" id="PF24570">
    <property type="entry name" value="BACK_BPM_SPOP"/>
    <property type="match status" value="1"/>
</dbReference>
<dbReference type="Gene3D" id="3.30.710.10">
    <property type="entry name" value="Potassium Channel Kv1.1, Chain A"/>
    <property type="match status" value="1"/>
</dbReference>
<evidence type="ECO:0000259" key="3">
    <source>
        <dbReference type="Pfam" id="PF00651"/>
    </source>
</evidence>
<organism evidence="5 6">
    <name type="scientific">Eleusine coracana subsp. coracana</name>
    <dbReference type="NCBI Taxonomy" id="191504"/>
    <lineage>
        <taxon>Eukaryota</taxon>
        <taxon>Viridiplantae</taxon>
        <taxon>Streptophyta</taxon>
        <taxon>Embryophyta</taxon>
        <taxon>Tracheophyta</taxon>
        <taxon>Spermatophyta</taxon>
        <taxon>Magnoliopsida</taxon>
        <taxon>Liliopsida</taxon>
        <taxon>Poales</taxon>
        <taxon>Poaceae</taxon>
        <taxon>PACMAD clade</taxon>
        <taxon>Chloridoideae</taxon>
        <taxon>Cynodonteae</taxon>
        <taxon>Eleusininae</taxon>
        <taxon>Eleusine</taxon>
    </lineage>
</organism>
<proteinExistence type="inferred from homology"/>
<dbReference type="InterPro" id="IPR045005">
    <property type="entry name" value="BPM1-6"/>
</dbReference>